<dbReference type="InterPro" id="IPR052842">
    <property type="entry name" value="ER_Co-chaperone"/>
</dbReference>
<dbReference type="OrthoDB" id="5960123at2759"/>
<dbReference type="Gene3D" id="3.40.30.10">
    <property type="entry name" value="Glutaredoxin"/>
    <property type="match status" value="2"/>
</dbReference>
<evidence type="ECO:0000313" key="2">
    <source>
        <dbReference type="Proteomes" id="UP000515163"/>
    </source>
</evidence>
<dbReference type="AlphaFoldDB" id="A0A6P8I0H5"/>
<evidence type="ECO:0000313" key="3">
    <source>
        <dbReference type="RefSeq" id="XP_031558377.1"/>
    </source>
</evidence>
<protein>
    <recommendedName>
        <fullName evidence="4">Lipoprotein</fullName>
    </recommendedName>
</protein>
<evidence type="ECO:0008006" key="4">
    <source>
        <dbReference type="Google" id="ProtNLM"/>
    </source>
</evidence>
<accession>A0A6P8I0H5</accession>
<keyword evidence="2" id="KW-1185">Reference proteome</keyword>
<feature type="signal peptide" evidence="1">
    <location>
        <begin position="1"/>
        <end position="23"/>
    </location>
</feature>
<feature type="chain" id="PRO_5027887311" description="Lipoprotein" evidence="1">
    <location>
        <begin position="24"/>
        <end position="459"/>
    </location>
</feature>
<dbReference type="GeneID" id="116294846"/>
<dbReference type="PANTHER" id="PTHR45184">
    <property type="entry name" value="DNAJ PROTEIN ERDJ3A"/>
    <property type="match status" value="1"/>
</dbReference>
<reference evidence="3" key="1">
    <citation type="submission" date="2025-08" db="UniProtKB">
        <authorList>
            <consortium name="RefSeq"/>
        </authorList>
    </citation>
    <scope>IDENTIFICATION</scope>
    <source>
        <tissue evidence="3">Tentacle</tissue>
    </source>
</reference>
<evidence type="ECO:0000256" key="1">
    <source>
        <dbReference type="SAM" id="SignalP"/>
    </source>
</evidence>
<organism evidence="2 3">
    <name type="scientific">Actinia tenebrosa</name>
    <name type="common">Australian red waratah sea anemone</name>
    <dbReference type="NCBI Taxonomy" id="6105"/>
    <lineage>
        <taxon>Eukaryota</taxon>
        <taxon>Metazoa</taxon>
        <taxon>Cnidaria</taxon>
        <taxon>Anthozoa</taxon>
        <taxon>Hexacorallia</taxon>
        <taxon>Actiniaria</taxon>
        <taxon>Actiniidae</taxon>
        <taxon>Actinia</taxon>
    </lineage>
</organism>
<dbReference type="Proteomes" id="UP000515163">
    <property type="component" value="Unplaced"/>
</dbReference>
<name>A0A6P8I0H5_ACTTE</name>
<dbReference type="RefSeq" id="XP_031558377.1">
    <property type="nucleotide sequence ID" value="XM_031702517.1"/>
</dbReference>
<proteinExistence type="predicted"/>
<sequence>MFSKYKNILFYLLVLLLKIFSSCHESTGKSPEYGLAVITAKNYESEIINGDKDAWILAVKDVRKISLEQWKEIEFSVRGMTVRVGIIDPEKDGAFLKRKGFIEDKSYPVARVFPYGGWKIKTAGMKDTKSMKEAKKMALQSLPDDTTKINIMSELEYFVHSSYGTSPPRFPVLLFTKKRQTAALYKALALKYSTYFNFGVVRKPSVEFLQQFHLKDLPEILVMISSFLPNNQLTFSSIPYDKTSYGAVSYLTVAKFLYSVHEKHWKELPNIKRFKGKMNFKEEFVKESKAILNLGIKKEDKSSKEIVVKEITHKNYKVLCKENDLGLCLIAFVDGKDEKIMEKSINLLKDLQRTEDMEGKPLQYLWVNATCHPEYGDVFGIFPHTLPTLLIIKPRQRLFLTQTLQDTSPGDISEMVLKILQGLKNLQRYARFNDMLQLDCRDVKVDENTVKKSYRNQEL</sequence>
<gene>
    <name evidence="3" type="primary">LOC116294846</name>
</gene>
<dbReference type="KEGG" id="aten:116294846"/>
<dbReference type="InParanoid" id="A0A6P8I0H5"/>
<dbReference type="PANTHER" id="PTHR45184:SF1">
    <property type="entry name" value="DNAJ PROTEIN ERDJ3A"/>
    <property type="match status" value="1"/>
</dbReference>
<keyword evidence="1" id="KW-0732">Signal</keyword>